<proteinExistence type="predicted"/>
<dbReference type="Proteomes" id="UP000001593">
    <property type="component" value="Unassembled WGS sequence"/>
</dbReference>
<name>A7SEL0_NEMVE</name>
<sequence>MPGKYLPVLDLSGPAFQGTERCRKWKRAFKYYAEVQSLTDAQKKTARLLHFACSKTFKTLAQYPRKIMHSRKRLESWIITSKLTIISRTRDTFRQMAPTEGETADQFTVRLQKQAAHCNFGTALEDNLRDQLIERVKNLELKK</sequence>
<organism evidence="1 2">
    <name type="scientific">Nematostella vectensis</name>
    <name type="common">Starlet sea anemone</name>
    <dbReference type="NCBI Taxonomy" id="45351"/>
    <lineage>
        <taxon>Eukaryota</taxon>
        <taxon>Metazoa</taxon>
        <taxon>Cnidaria</taxon>
        <taxon>Anthozoa</taxon>
        <taxon>Hexacorallia</taxon>
        <taxon>Actiniaria</taxon>
        <taxon>Edwardsiidae</taxon>
        <taxon>Nematostella</taxon>
    </lineage>
</organism>
<dbReference type="EMBL" id="DS469638">
    <property type="protein sequence ID" value="EDO37806.1"/>
    <property type="molecule type" value="Genomic_DNA"/>
</dbReference>
<keyword evidence="2" id="KW-1185">Reference proteome</keyword>
<gene>
    <name evidence="1" type="ORF">NEMVEDRAFT_v1g211066</name>
</gene>
<dbReference type="AlphaFoldDB" id="A7SEL0"/>
<evidence type="ECO:0000313" key="1">
    <source>
        <dbReference type="EMBL" id="EDO37806.1"/>
    </source>
</evidence>
<dbReference type="InParanoid" id="A7SEL0"/>
<evidence type="ECO:0000313" key="2">
    <source>
        <dbReference type="Proteomes" id="UP000001593"/>
    </source>
</evidence>
<reference evidence="1 2" key="1">
    <citation type="journal article" date="2007" name="Science">
        <title>Sea anemone genome reveals ancestral eumetazoan gene repertoire and genomic organization.</title>
        <authorList>
            <person name="Putnam N.H."/>
            <person name="Srivastava M."/>
            <person name="Hellsten U."/>
            <person name="Dirks B."/>
            <person name="Chapman J."/>
            <person name="Salamov A."/>
            <person name="Terry A."/>
            <person name="Shapiro H."/>
            <person name="Lindquist E."/>
            <person name="Kapitonov V.V."/>
            <person name="Jurka J."/>
            <person name="Genikhovich G."/>
            <person name="Grigoriev I.V."/>
            <person name="Lucas S.M."/>
            <person name="Steele R.E."/>
            <person name="Finnerty J.R."/>
            <person name="Technau U."/>
            <person name="Martindale M.Q."/>
            <person name="Rokhsar D.S."/>
        </authorList>
    </citation>
    <scope>NUCLEOTIDE SEQUENCE [LARGE SCALE GENOMIC DNA]</scope>
    <source>
        <strain evidence="2">CH2 X CH6</strain>
    </source>
</reference>
<dbReference type="PhylomeDB" id="A7SEL0"/>
<dbReference type="HOGENOM" id="CLU_1808490_0_0_1"/>
<accession>A7SEL0</accession>
<protein>
    <submittedName>
        <fullName evidence="1">Uncharacterized protein</fullName>
    </submittedName>
</protein>